<dbReference type="EMBL" id="BMAV01000807">
    <property type="protein sequence ID" value="GFY38360.1"/>
    <property type="molecule type" value="Genomic_DNA"/>
</dbReference>
<dbReference type="Proteomes" id="UP000886998">
    <property type="component" value="Unassembled WGS sequence"/>
</dbReference>
<reference evidence="1" key="1">
    <citation type="submission" date="2020-08" db="EMBL/GenBank/DDBJ databases">
        <title>Multicomponent nature underlies the extraordinary mechanical properties of spider dragline silk.</title>
        <authorList>
            <person name="Kono N."/>
            <person name="Nakamura H."/>
            <person name="Mori M."/>
            <person name="Yoshida Y."/>
            <person name="Ohtoshi R."/>
            <person name="Malay A.D."/>
            <person name="Moran D.A.P."/>
            <person name="Tomita M."/>
            <person name="Numata K."/>
            <person name="Arakawa K."/>
        </authorList>
    </citation>
    <scope>NUCLEOTIDE SEQUENCE</scope>
</reference>
<name>A0A8X6WNP3_9ARAC</name>
<sequence>MEKPSAFEIADRKARIHFSARKDYRITQSMPVNRIWRRFTQEAEDGKLHPWSNIACLRNNPAEENIVARTGSFAVINALKKFRTYLLGNNQF</sequence>
<evidence type="ECO:0000313" key="1">
    <source>
        <dbReference type="EMBL" id="GFY38360.1"/>
    </source>
</evidence>
<gene>
    <name evidence="1" type="ORF">TNIN_244351</name>
</gene>
<comment type="caution">
    <text evidence="1">The sequence shown here is derived from an EMBL/GenBank/DDBJ whole genome shotgun (WGS) entry which is preliminary data.</text>
</comment>
<accession>A0A8X6WNP3</accession>
<keyword evidence="2" id="KW-1185">Reference proteome</keyword>
<protein>
    <submittedName>
        <fullName evidence="1">Uncharacterized protein</fullName>
    </submittedName>
</protein>
<evidence type="ECO:0000313" key="2">
    <source>
        <dbReference type="Proteomes" id="UP000886998"/>
    </source>
</evidence>
<proteinExistence type="predicted"/>
<dbReference type="AlphaFoldDB" id="A0A8X6WNP3"/>
<organism evidence="1 2">
    <name type="scientific">Trichonephila inaurata madagascariensis</name>
    <dbReference type="NCBI Taxonomy" id="2747483"/>
    <lineage>
        <taxon>Eukaryota</taxon>
        <taxon>Metazoa</taxon>
        <taxon>Ecdysozoa</taxon>
        <taxon>Arthropoda</taxon>
        <taxon>Chelicerata</taxon>
        <taxon>Arachnida</taxon>
        <taxon>Araneae</taxon>
        <taxon>Araneomorphae</taxon>
        <taxon>Entelegynae</taxon>
        <taxon>Araneoidea</taxon>
        <taxon>Nephilidae</taxon>
        <taxon>Trichonephila</taxon>
        <taxon>Trichonephila inaurata</taxon>
    </lineage>
</organism>